<reference evidence="2 4" key="1">
    <citation type="submission" date="2020-06" db="EMBL/GenBank/DDBJ databases">
        <title>Anoxygenic phototrophic Chloroflexota member uses a Type I reaction center.</title>
        <authorList>
            <person name="Tsuji J.M."/>
            <person name="Shaw N.A."/>
            <person name="Nagashima S."/>
            <person name="Venkiteswaran J."/>
            <person name="Schiff S.L."/>
            <person name="Hanada S."/>
            <person name="Tank M."/>
            <person name="Neufeld J.D."/>
        </authorList>
    </citation>
    <scope>NUCLEOTIDE SEQUENCE [LARGE SCALE GENOMIC DNA]</scope>
    <source>
        <strain evidence="2">L227-S17</strain>
    </source>
</reference>
<dbReference type="Gene3D" id="3.90.1200.10">
    <property type="match status" value="1"/>
</dbReference>
<organism evidence="2 4">
    <name type="scientific">Candidatus Chlorohelix allophototropha</name>
    <dbReference type="NCBI Taxonomy" id="3003348"/>
    <lineage>
        <taxon>Bacteria</taxon>
        <taxon>Bacillati</taxon>
        <taxon>Chloroflexota</taxon>
        <taxon>Chloroflexia</taxon>
        <taxon>Candidatus Chloroheliales</taxon>
        <taxon>Candidatus Chloroheliaceae</taxon>
        <taxon>Candidatus Chlorohelix</taxon>
    </lineage>
</organism>
<evidence type="ECO:0000313" key="2">
    <source>
        <dbReference type="EMBL" id="NWJ47473.1"/>
    </source>
</evidence>
<gene>
    <name evidence="2" type="ORF">HXX08_16560</name>
    <name evidence="3" type="ORF">OZ401_002993</name>
</gene>
<reference evidence="3" key="2">
    <citation type="journal article" date="2024" name="Nature">
        <title>Anoxygenic phototroph of the Chloroflexota uses a type I reaction centre.</title>
        <authorList>
            <person name="Tsuji J.M."/>
            <person name="Shaw N.A."/>
            <person name="Nagashima S."/>
            <person name="Venkiteswaran J.J."/>
            <person name="Schiff S.L."/>
            <person name="Watanabe T."/>
            <person name="Fukui M."/>
            <person name="Hanada S."/>
            <person name="Tank M."/>
            <person name="Neufeld J.D."/>
        </authorList>
    </citation>
    <scope>NUCLEOTIDE SEQUENCE</scope>
    <source>
        <strain evidence="3">L227-S17</strain>
    </source>
</reference>
<dbReference type="Proteomes" id="UP001431572">
    <property type="component" value="Chromosome 2"/>
</dbReference>
<dbReference type="EMBL" id="JACATZ010000003">
    <property type="protein sequence ID" value="NWJ47473.1"/>
    <property type="molecule type" value="Genomic_DNA"/>
</dbReference>
<name>A0A8T7M5Y0_9CHLR</name>
<accession>A0A8T7M5Y0</accession>
<dbReference type="EMBL" id="CP128400">
    <property type="protein sequence ID" value="WJW69385.1"/>
    <property type="molecule type" value="Genomic_DNA"/>
</dbReference>
<evidence type="ECO:0000313" key="3">
    <source>
        <dbReference type="EMBL" id="WJW69385.1"/>
    </source>
</evidence>
<dbReference type="SUPFAM" id="SSF56112">
    <property type="entry name" value="Protein kinase-like (PK-like)"/>
    <property type="match status" value="1"/>
</dbReference>
<dbReference type="Proteomes" id="UP000521676">
    <property type="component" value="Unassembled WGS sequence"/>
</dbReference>
<protein>
    <submittedName>
        <fullName evidence="2">Aminoglycoside phosphotransferase family protein</fullName>
    </submittedName>
</protein>
<evidence type="ECO:0000259" key="1">
    <source>
        <dbReference type="Pfam" id="PF01636"/>
    </source>
</evidence>
<proteinExistence type="predicted"/>
<evidence type="ECO:0000313" key="4">
    <source>
        <dbReference type="Proteomes" id="UP000521676"/>
    </source>
</evidence>
<dbReference type="RefSeq" id="WP_341471273.1">
    <property type="nucleotide sequence ID" value="NZ_CP128400.1"/>
</dbReference>
<dbReference type="AlphaFoldDB" id="A0A8T7M5Y0"/>
<keyword evidence="5" id="KW-1185">Reference proteome</keyword>
<evidence type="ECO:0000313" key="5">
    <source>
        <dbReference type="Proteomes" id="UP001431572"/>
    </source>
</evidence>
<feature type="domain" description="Aminoglycoside phosphotransferase" evidence="1">
    <location>
        <begin position="97"/>
        <end position="276"/>
    </location>
</feature>
<sequence>MNRPGDSKVREAVASLFSLQNEGSGVAGVNSNLKSRTLLHQWPLSRVERLKFRSSELPNLIFKTILPPLHTELLTYQYLFAQRNRWTPLLYGTFEVGNEVWLFLEDLGDRTLNKENSVENLYRAISTLAGLHTSFESQVKTGELPSNLDLPFYDADKYRQSAVDALRTTELLVKQGKYRAVTSRHLAKLEIVVDRYSRIVSTLVQLPQTLVHGEFDADNIIFSAEDGRVVILDWSTACFGAGLLDLVDITNFAVTTFGNEMMPRVTQAYREAYRAISGTPFPVEDFEEALVSAQIEKKMSMIRWFNQCGLHYIPSGLVAYNYSVSSLIDEVFDLSTILR</sequence>
<dbReference type="Pfam" id="PF01636">
    <property type="entry name" value="APH"/>
    <property type="match status" value="1"/>
</dbReference>
<dbReference type="InterPro" id="IPR011009">
    <property type="entry name" value="Kinase-like_dom_sf"/>
</dbReference>
<dbReference type="InterPro" id="IPR002575">
    <property type="entry name" value="Aminoglycoside_PTrfase"/>
</dbReference>